<feature type="non-terminal residue" evidence="1">
    <location>
        <position position="1"/>
    </location>
</feature>
<gene>
    <name evidence="1" type="ORF">PCOR1329_LOCUS59502</name>
</gene>
<accession>A0ABN9VNW7</accession>
<comment type="caution">
    <text evidence="1">The sequence shown here is derived from an EMBL/GenBank/DDBJ whole genome shotgun (WGS) entry which is preliminary data.</text>
</comment>
<evidence type="ECO:0000313" key="1">
    <source>
        <dbReference type="EMBL" id="CAK0874673.1"/>
    </source>
</evidence>
<sequence length="693" mass="77007">ELTEAQFKGTRRELWKSPLRKTCPWWSAPLALWRIATVPGRFEPLRRAGLGAAPQELRAAKFNSLRYLLHEIMVRTRLAPACWHVTSAFTVAKPSGEHRLLHNLDVYGGRFYRWLWQEIGHTFDRRYAHGYSKGKRREAAIMTVELLRHRMATAGISCNTDFYDLTNAFACCEHRDLLHYLWERTYPVTNPVDANRKSHGTYTIYKRHAAARSYAANDGKLVSLPHFVGKRADAYQWIVHRVPGILAGAVSGAARYLGPHLAFDGSLGLERVRRVAAARAAYAAYNKFWHNNGPRRWARILFQGSVTSMLTTGLAAFAPSQADLKVLDRCKDQLLRKVATVADSADLEHAADDPRLLFLDEYVKDAFCRLDMAILTARELHHREIPPPHAAALPLTEAAAPLAPGGWRTVYTCTIATDTGEERGRSFETYRQLRAHQTAARGCPGTSHCPSAFLSACRAAFRAMEQWQQALGAAATPAIEPPAGKKGRCGQERLHCEWMKTADKLSLDSAQDVARIAALAYFSYDVPKDGEIDKAVTGAARARNDKYKGQSGHNGGSPHAHSFIALLLALHGHGDPEHKKNIETFMGGFSPENRHIQQVVGCCVRQQAFKSDRRKLFFKLLRAPGLTEADKNVLEDIVDKLLTTNGAVRKLGRAPRGSLERRAQQLLDLISQGKSDADLAAVDGGKGAFTEES</sequence>
<dbReference type="EMBL" id="CAUYUJ010017418">
    <property type="protein sequence ID" value="CAK0874673.1"/>
    <property type="molecule type" value="Genomic_DNA"/>
</dbReference>
<protein>
    <recommendedName>
        <fullName evidence="3">Reverse transcriptase domain-containing protein</fullName>
    </recommendedName>
</protein>
<proteinExistence type="predicted"/>
<keyword evidence="2" id="KW-1185">Reference proteome</keyword>
<evidence type="ECO:0000313" key="2">
    <source>
        <dbReference type="Proteomes" id="UP001189429"/>
    </source>
</evidence>
<name>A0ABN9VNW7_9DINO</name>
<reference evidence="1" key="1">
    <citation type="submission" date="2023-10" db="EMBL/GenBank/DDBJ databases">
        <authorList>
            <person name="Chen Y."/>
            <person name="Shah S."/>
            <person name="Dougan E. K."/>
            <person name="Thang M."/>
            <person name="Chan C."/>
        </authorList>
    </citation>
    <scope>NUCLEOTIDE SEQUENCE [LARGE SCALE GENOMIC DNA]</scope>
</reference>
<dbReference type="Proteomes" id="UP001189429">
    <property type="component" value="Unassembled WGS sequence"/>
</dbReference>
<evidence type="ECO:0008006" key="3">
    <source>
        <dbReference type="Google" id="ProtNLM"/>
    </source>
</evidence>
<organism evidence="1 2">
    <name type="scientific">Prorocentrum cordatum</name>
    <dbReference type="NCBI Taxonomy" id="2364126"/>
    <lineage>
        <taxon>Eukaryota</taxon>
        <taxon>Sar</taxon>
        <taxon>Alveolata</taxon>
        <taxon>Dinophyceae</taxon>
        <taxon>Prorocentrales</taxon>
        <taxon>Prorocentraceae</taxon>
        <taxon>Prorocentrum</taxon>
    </lineage>
</organism>